<reference evidence="2 3" key="1">
    <citation type="submission" date="2023-12" db="EMBL/GenBank/DDBJ databases">
        <title>Whole-genome sequencing of halo(alkali)philic microorganisms from hypersaline lakes.</title>
        <authorList>
            <person name="Sorokin D.Y."/>
            <person name="Merkel A.Y."/>
            <person name="Messina E."/>
            <person name="Yakimov M."/>
        </authorList>
    </citation>
    <scope>NUCLEOTIDE SEQUENCE [LARGE SCALE GENOMIC DNA]</scope>
    <source>
        <strain evidence="2 3">AB-CW1</strain>
    </source>
</reference>
<keyword evidence="3" id="KW-1185">Reference proteome</keyword>
<dbReference type="RefSeq" id="WP_346052074.1">
    <property type="nucleotide sequence ID" value="NZ_JAYGII010000020.1"/>
</dbReference>
<evidence type="ECO:0000256" key="1">
    <source>
        <dbReference type="SAM" id="Phobius"/>
    </source>
</evidence>
<name>A0AAP6JH68_9GAMM</name>
<evidence type="ECO:0000313" key="2">
    <source>
        <dbReference type="EMBL" id="MEA5446089.1"/>
    </source>
</evidence>
<evidence type="ECO:0000313" key="3">
    <source>
        <dbReference type="Proteomes" id="UP001302316"/>
    </source>
</evidence>
<gene>
    <name evidence="2" type="ORF">VCB98_09680</name>
</gene>
<comment type="caution">
    <text evidence="2">The sequence shown here is derived from an EMBL/GenBank/DDBJ whole genome shotgun (WGS) entry which is preliminary data.</text>
</comment>
<keyword evidence="1" id="KW-0472">Membrane</keyword>
<organism evidence="2 3">
    <name type="scientific">Natronospira elongata</name>
    <dbReference type="NCBI Taxonomy" id="3110268"/>
    <lineage>
        <taxon>Bacteria</taxon>
        <taxon>Pseudomonadati</taxon>
        <taxon>Pseudomonadota</taxon>
        <taxon>Gammaproteobacteria</taxon>
        <taxon>Natronospirales</taxon>
        <taxon>Natronospiraceae</taxon>
        <taxon>Natronospira</taxon>
    </lineage>
</organism>
<protein>
    <submittedName>
        <fullName evidence="2">Uncharacterized protein</fullName>
    </submittedName>
</protein>
<dbReference type="EMBL" id="JAYGII010000020">
    <property type="protein sequence ID" value="MEA5446089.1"/>
    <property type="molecule type" value="Genomic_DNA"/>
</dbReference>
<sequence length="75" mass="8153">MLYQPSVSELISSLGMLFDAIRKRPASTSMEITAGQANEPGFEMNKGKASFLRLMNTGLSIAGLLVIAYGIWPME</sequence>
<feature type="transmembrane region" description="Helical" evidence="1">
    <location>
        <begin position="54"/>
        <end position="72"/>
    </location>
</feature>
<dbReference type="Proteomes" id="UP001302316">
    <property type="component" value="Unassembled WGS sequence"/>
</dbReference>
<keyword evidence="1" id="KW-1133">Transmembrane helix</keyword>
<proteinExistence type="predicted"/>
<dbReference type="AlphaFoldDB" id="A0AAP6JH68"/>
<keyword evidence="1" id="KW-0812">Transmembrane</keyword>
<accession>A0AAP6JH68</accession>